<accession>A0ACA9PYC8</accession>
<gene>
    <name evidence="1" type="ORF">ACOLOM_LOCUS11418</name>
</gene>
<name>A0ACA9PYC8_9GLOM</name>
<organism evidence="1 2">
    <name type="scientific">Acaulospora colombiana</name>
    <dbReference type="NCBI Taxonomy" id="27376"/>
    <lineage>
        <taxon>Eukaryota</taxon>
        <taxon>Fungi</taxon>
        <taxon>Fungi incertae sedis</taxon>
        <taxon>Mucoromycota</taxon>
        <taxon>Glomeromycotina</taxon>
        <taxon>Glomeromycetes</taxon>
        <taxon>Diversisporales</taxon>
        <taxon>Acaulosporaceae</taxon>
        <taxon>Acaulospora</taxon>
    </lineage>
</organism>
<evidence type="ECO:0000313" key="1">
    <source>
        <dbReference type="EMBL" id="CAG8726858.1"/>
    </source>
</evidence>
<proteinExistence type="predicted"/>
<feature type="non-terminal residue" evidence="1">
    <location>
        <position position="1"/>
    </location>
</feature>
<keyword evidence="2" id="KW-1185">Reference proteome</keyword>
<feature type="non-terminal residue" evidence="1">
    <location>
        <position position="162"/>
    </location>
</feature>
<protein>
    <submittedName>
        <fullName evidence="1">213_t:CDS:1</fullName>
    </submittedName>
</protein>
<dbReference type="EMBL" id="CAJVPT010041015">
    <property type="protein sequence ID" value="CAG8726858.1"/>
    <property type="molecule type" value="Genomic_DNA"/>
</dbReference>
<comment type="caution">
    <text evidence="1">The sequence shown here is derived from an EMBL/GenBank/DDBJ whole genome shotgun (WGS) entry which is preliminary data.</text>
</comment>
<reference evidence="1" key="1">
    <citation type="submission" date="2021-06" db="EMBL/GenBank/DDBJ databases">
        <authorList>
            <person name="Kallberg Y."/>
            <person name="Tangrot J."/>
            <person name="Rosling A."/>
        </authorList>
    </citation>
    <scope>NUCLEOTIDE SEQUENCE</scope>
    <source>
        <strain evidence="1">CL356</strain>
    </source>
</reference>
<dbReference type="Proteomes" id="UP000789525">
    <property type="component" value="Unassembled WGS sequence"/>
</dbReference>
<sequence length="162" mass="17592">HPEPLQDQNEGPFLWGDPLYNRFFAHSYSSSTPITLLTPETLVGMRVFLSIYPLACLAVLVSALVPVHDSNALVVNENNLVAPDSVIEVLDTVQLGGGGDDDPEEECDVGDDDVEGKFARNDPQAAGAEWFQGQRVYSVSPIFVWAPPMTILVDIAASTLHQ</sequence>
<evidence type="ECO:0000313" key="2">
    <source>
        <dbReference type="Proteomes" id="UP000789525"/>
    </source>
</evidence>